<keyword evidence="7" id="KW-0269">Exonuclease</keyword>
<evidence type="ECO:0000256" key="16">
    <source>
        <dbReference type="PROSITE-ProRule" id="PRU00560"/>
    </source>
</evidence>
<name>A0A2U1AI08_9BACT</name>
<dbReference type="Gene3D" id="3.40.50.300">
    <property type="entry name" value="P-loop containing nucleotide triphosphate hydrolases"/>
    <property type="match status" value="2"/>
</dbReference>
<dbReference type="PROSITE" id="PS51217">
    <property type="entry name" value="UVRD_HELICASE_CTER"/>
    <property type="match status" value="1"/>
</dbReference>
<feature type="region of interest" description="Disordered" evidence="17">
    <location>
        <begin position="939"/>
        <end position="978"/>
    </location>
</feature>
<dbReference type="InterPro" id="IPR004586">
    <property type="entry name" value="RecB"/>
</dbReference>
<keyword evidence="3 16" id="KW-0547">Nucleotide-binding</keyword>
<keyword evidence="2" id="KW-0479">Metal-binding</keyword>
<dbReference type="NCBIfam" id="TIGR00609">
    <property type="entry name" value="recB"/>
    <property type="match status" value="1"/>
</dbReference>
<evidence type="ECO:0000259" key="18">
    <source>
        <dbReference type="PROSITE" id="PS51198"/>
    </source>
</evidence>
<feature type="domain" description="UvrD-like helicase ATP-binding" evidence="18">
    <location>
        <begin position="1"/>
        <end position="474"/>
    </location>
</feature>
<evidence type="ECO:0000256" key="1">
    <source>
        <dbReference type="ARBA" id="ARBA00022722"/>
    </source>
</evidence>
<dbReference type="Proteomes" id="UP000245959">
    <property type="component" value="Unassembled WGS sequence"/>
</dbReference>
<proteinExistence type="inferred from homology"/>
<accession>A0A2U1AI08</accession>
<organism evidence="20 21">
    <name type="scientific">Victivallis vadensis</name>
    <dbReference type="NCBI Taxonomy" id="172901"/>
    <lineage>
        <taxon>Bacteria</taxon>
        <taxon>Pseudomonadati</taxon>
        <taxon>Lentisphaerota</taxon>
        <taxon>Lentisphaeria</taxon>
        <taxon>Victivallales</taxon>
        <taxon>Victivallaceae</taxon>
        <taxon>Victivallis</taxon>
    </lineage>
</organism>
<evidence type="ECO:0000259" key="19">
    <source>
        <dbReference type="PROSITE" id="PS51217"/>
    </source>
</evidence>
<feature type="binding site" evidence="16">
    <location>
        <begin position="22"/>
        <end position="29"/>
    </location>
    <ligand>
        <name>ATP</name>
        <dbReference type="ChEBI" id="CHEBI:30616"/>
    </ligand>
</feature>
<evidence type="ECO:0000256" key="8">
    <source>
        <dbReference type="ARBA" id="ARBA00022840"/>
    </source>
</evidence>
<dbReference type="CDD" id="cd22352">
    <property type="entry name" value="RecB_C-like"/>
    <property type="match status" value="1"/>
</dbReference>
<evidence type="ECO:0000256" key="13">
    <source>
        <dbReference type="ARBA" id="ARBA00034617"/>
    </source>
</evidence>
<dbReference type="GO" id="GO:0000725">
    <property type="term" value="P:recombinational repair"/>
    <property type="evidence" value="ECO:0007669"/>
    <property type="project" value="TreeGrafter"/>
</dbReference>
<dbReference type="InterPro" id="IPR011335">
    <property type="entry name" value="Restrct_endonuc-II-like"/>
</dbReference>
<evidence type="ECO:0000256" key="2">
    <source>
        <dbReference type="ARBA" id="ARBA00022723"/>
    </source>
</evidence>
<keyword evidence="8 16" id="KW-0067">ATP-binding</keyword>
<dbReference type="HAMAP" id="MF_01485">
    <property type="entry name" value="RecB"/>
    <property type="match status" value="1"/>
</dbReference>
<dbReference type="SUPFAM" id="SSF52540">
    <property type="entry name" value="P-loop containing nucleoside triphosphate hydrolases"/>
    <property type="match status" value="1"/>
</dbReference>
<dbReference type="InterPro" id="IPR014016">
    <property type="entry name" value="UvrD-like_ATP-bd"/>
</dbReference>
<sequence length="1235" mass="137914">MTPVQELDSLNCPLRGLFLIEAAAGTGKTYNIQNLVVRAVLERDIPIEKLLVVTYTRAAAAELAGRIRQVLSGTLAALEKRLPPESGREAQLVARALETLTSEECRKRLRTALFDFDAATVTTIHGFCQKVLRENAFESGILFSRELDNDCAELLEKLADDLYRREFYPDDDARHSALRQALLRQAGYTAERLAELALRRIARPDLVIRSNAEAGTDPAADLEELAEGFGELRREELPECLANFPYLFNKPFSGKDFDRFIAAYEKFRADGVPTGEFLQLLAAFTPEALTEALCARKKSGAPSQFAALEQRQEALAGILEQSELQRIFQLAELAPRFGDTVLLAAVEELLAAYDRAKQQANLQTFDDMIRDVHRALMEPESRLQRSLQQQYPLGIVDEFQDTDPIQYAIFKKIFIDPAEPGGAVPAATLFLVGDPRQAIYGFRGGDIDTYNRAADDVFRYGGAKYTLTRNFRSAAGMIEAVNLLFSRHASPFASERITLPEISAPAKPELGNRPESALLVAGREDRRPLRITDLPDSDGDACLAAAVEIANALLCDDTLHIPPRSDTPERRLRPGDIAILVKKWSEAYALKPLLAARMIPSVFSNSESVYRSDEARELLTVLAAIAAPERSGEVLAALATGLGGCGLAELLRLGSEEGSNELAEHQTAFARLRREWRPETFIVMFSGLLKYFDIPARFARQEGGERKLANLHQLGDLLQQESSRRKLSINALLNFLSDAVEGRIDDSSDEVKQILESDRDSVKITTVHSSKGLEYPVVILPSLFRFATGSRSPGGNFHEDGHLVYELHAAGSMNEREHDEATMENLRLAYVALTRAKYRCHVLWGKDGASSYCNSPLDWLVKFREATPEEAAHPTRFLKMRKDAPRLLPVELEEKTLPVSTQVYRPELDRSRQLAPWEWNHRVLRDHYRIASFSSLSPAASGRLDPADDGADHDDSQPEEQLPALSETAPEKNPALALPGGKAFGNAVHEILEELDFTAPFDTLRELAARKLRFYGLLAGDGSGADRERLDAVAAMVERTRRAPLHDAQGDGFTLSQIGRADRLSELRFLFGFGRKFRTGEIAELLGDYAEREFRFTDWPEWNTPVDGGFLNGFIDLVFRRRTASGDRYSLVDWKTNRLDGEPANFTPAQLPAAMSHSYYFLQYLFYTVALVKFLRRTFGKFDAEDYRDRFGGVYYLFLRGIRAGQPPNGDGVFFTRPDFELVTALEALISPEES</sequence>
<dbReference type="GO" id="GO:0046872">
    <property type="term" value="F:metal ion binding"/>
    <property type="evidence" value="ECO:0007669"/>
    <property type="project" value="UniProtKB-KW"/>
</dbReference>
<evidence type="ECO:0000256" key="3">
    <source>
        <dbReference type="ARBA" id="ARBA00022741"/>
    </source>
</evidence>
<comment type="caution">
    <text evidence="20">The sequence shown here is derived from an EMBL/GenBank/DDBJ whole genome shotgun (WGS) entry which is preliminary data.</text>
</comment>
<dbReference type="InterPro" id="IPR027417">
    <property type="entry name" value="P-loop_NTPase"/>
</dbReference>
<comment type="catalytic activity">
    <reaction evidence="13">
        <text>Couples ATP hydrolysis with the unwinding of duplex DNA by translocating in the 3'-5' direction.</text>
        <dbReference type="EC" id="5.6.2.4"/>
    </reaction>
</comment>
<evidence type="ECO:0000256" key="5">
    <source>
        <dbReference type="ARBA" id="ARBA00022801"/>
    </source>
</evidence>
<dbReference type="EMBL" id="QEKH01000038">
    <property type="protein sequence ID" value="PVY36010.1"/>
    <property type="molecule type" value="Genomic_DNA"/>
</dbReference>
<evidence type="ECO:0000256" key="9">
    <source>
        <dbReference type="ARBA" id="ARBA00022842"/>
    </source>
</evidence>
<dbReference type="GO" id="GO:0005524">
    <property type="term" value="F:ATP binding"/>
    <property type="evidence" value="ECO:0007669"/>
    <property type="project" value="UniProtKB-UniRule"/>
</dbReference>
<dbReference type="RefSeq" id="WP_165833169.1">
    <property type="nucleotide sequence ID" value="NZ_CABMMC010000030.1"/>
</dbReference>
<evidence type="ECO:0000256" key="10">
    <source>
        <dbReference type="ARBA" id="ARBA00023125"/>
    </source>
</evidence>
<dbReference type="Pfam" id="PF13361">
    <property type="entry name" value="UvrD_C"/>
    <property type="match status" value="1"/>
</dbReference>
<evidence type="ECO:0000313" key="20">
    <source>
        <dbReference type="EMBL" id="PVY36010.1"/>
    </source>
</evidence>
<keyword evidence="11" id="KW-0234">DNA repair</keyword>
<keyword evidence="21" id="KW-1185">Reference proteome</keyword>
<dbReference type="AlphaFoldDB" id="A0A2U1AI08"/>
<keyword evidence="9" id="KW-0460">Magnesium</keyword>
<evidence type="ECO:0000256" key="15">
    <source>
        <dbReference type="ARBA" id="ARBA00048988"/>
    </source>
</evidence>
<dbReference type="Gene3D" id="1.10.486.10">
    <property type="entry name" value="PCRA, domain 4"/>
    <property type="match status" value="1"/>
</dbReference>
<dbReference type="PANTHER" id="PTHR11070:SF23">
    <property type="entry name" value="RECBCD ENZYME SUBUNIT RECB"/>
    <property type="match status" value="1"/>
</dbReference>
<evidence type="ECO:0000256" key="6">
    <source>
        <dbReference type="ARBA" id="ARBA00022806"/>
    </source>
</evidence>
<keyword evidence="6 16" id="KW-0347">Helicase</keyword>
<dbReference type="Gene3D" id="1.10.3170.10">
    <property type="entry name" value="Recbcd, chain B, domain 2"/>
    <property type="match status" value="1"/>
</dbReference>
<dbReference type="EC" id="5.6.2.4" evidence="14"/>
<dbReference type="GeneID" id="78296879"/>
<dbReference type="Pfam" id="PF00580">
    <property type="entry name" value="UvrD-helicase"/>
    <property type="match status" value="1"/>
</dbReference>
<evidence type="ECO:0000256" key="17">
    <source>
        <dbReference type="SAM" id="MobiDB-lite"/>
    </source>
</evidence>
<dbReference type="PROSITE" id="PS51198">
    <property type="entry name" value="UVRD_HELICASE_ATP_BIND"/>
    <property type="match status" value="1"/>
</dbReference>
<protein>
    <recommendedName>
        <fullName evidence="14">DNA 3'-5' helicase</fullName>
        <ecNumber evidence="14">5.6.2.4</ecNumber>
    </recommendedName>
</protein>
<evidence type="ECO:0000256" key="14">
    <source>
        <dbReference type="ARBA" id="ARBA00034808"/>
    </source>
</evidence>
<evidence type="ECO:0000256" key="12">
    <source>
        <dbReference type="ARBA" id="ARBA00023235"/>
    </source>
</evidence>
<dbReference type="GO" id="GO:0009338">
    <property type="term" value="C:exodeoxyribonuclease V complex"/>
    <property type="evidence" value="ECO:0007669"/>
    <property type="project" value="TreeGrafter"/>
</dbReference>
<dbReference type="GO" id="GO:0008854">
    <property type="term" value="F:exodeoxyribonuclease V activity"/>
    <property type="evidence" value="ECO:0007669"/>
    <property type="project" value="InterPro"/>
</dbReference>
<evidence type="ECO:0000256" key="4">
    <source>
        <dbReference type="ARBA" id="ARBA00022763"/>
    </source>
</evidence>
<reference evidence="20 21" key="1">
    <citation type="submission" date="2018-04" db="EMBL/GenBank/DDBJ databases">
        <title>Genomic Encyclopedia of Type Strains, Phase IV (KMG-IV): sequencing the most valuable type-strain genomes for metagenomic binning, comparative biology and taxonomic classification.</title>
        <authorList>
            <person name="Goeker M."/>
        </authorList>
    </citation>
    <scope>NUCLEOTIDE SEQUENCE [LARGE SCALE GENOMIC DNA]</scope>
    <source>
        <strain evidence="20 21">DSM 14823</strain>
    </source>
</reference>
<dbReference type="PANTHER" id="PTHR11070">
    <property type="entry name" value="UVRD / RECB / PCRA DNA HELICASE FAMILY MEMBER"/>
    <property type="match status" value="1"/>
</dbReference>
<dbReference type="Gene3D" id="3.90.320.10">
    <property type="match status" value="1"/>
</dbReference>
<keyword evidence="12" id="KW-0413">Isomerase</keyword>
<evidence type="ECO:0000256" key="7">
    <source>
        <dbReference type="ARBA" id="ARBA00022839"/>
    </source>
</evidence>
<evidence type="ECO:0000256" key="11">
    <source>
        <dbReference type="ARBA" id="ARBA00023204"/>
    </source>
</evidence>
<dbReference type="InterPro" id="IPR000212">
    <property type="entry name" value="DNA_helicase_UvrD/REP"/>
</dbReference>
<keyword evidence="5 16" id="KW-0378">Hydrolase</keyword>
<dbReference type="GO" id="GO:0005829">
    <property type="term" value="C:cytosol"/>
    <property type="evidence" value="ECO:0007669"/>
    <property type="project" value="TreeGrafter"/>
</dbReference>
<dbReference type="GO" id="GO:0003677">
    <property type="term" value="F:DNA binding"/>
    <property type="evidence" value="ECO:0007669"/>
    <property type="project" value="UniProtKB-KW"/>
</dbReference>
<dbReference type="InterPro" id="IPR011604">
    <property type="entry name" value="PDDEXK-like_dom_sf"/>
</dbReference>
<dbReference type="InterPro" id="IPR014017">
    <property type="entry name" value="DNA_helicase_UvrD-like_C"/>
</dbReference>
<dbReference type="GO" id="GO:0043138">
    <property type="term" value="F:3'-5' DNA helicase activity"/>
    <property type="evidence" value="ECO:0007669"/>
    <property type="project" value="UniProtKB-EC"/>
</dbReference>
<keyword evidence="1" id="KW-0540">Nuclease</keyword>
<gene>
    <name evidence="20" type="ORF">C8D82_13810</name>
</gene>
<keyword evidence="10" id="KW-0238">DNA-binding</keyword>
<dbReference type="SUPFAM" id="SSF52980">
    <property type="entry name" value="Restriction endonuclease-like"/>
    <property type="match status" value="1"/>
</dbReference>
<comment type="catalytic activity">
    <reaction evidence="15">
        <text>ATP + H2O = ADP + phosphate + H(+)</text>
        <dbReference type="Rhea" id="RHEA:13065"/>
        <dbReference type="ChEBI" id="CHEBI:15377"/>
        <dbReference type="ChEBI" id="CHEBI:15378"/>
        <dbReference type="ChEBI" id="CHEBI:30616"/>
        <dbReference type="ChEBI" id="CHEBI:43474"/>
        <dbReference type="ChEBI" id="CHEBI:456216"/>
        <dbReference type="EC" id="5.6.2.4"/>
    </reaction>
</comment>
<evidence type="ECO:0000313" key="21">
    <source>
        <dbReference type="Proteomes" id="UP000245959"/>
    </source>
</evidence>
<keyword evidence="4" id="KW-0227">DNA damage</keyword>
<feature type="domain" description="UvrD-like helicase C-terminal" evidence="19">
    <location>
        <begin position="500"/>
        <end position="772"/>
    </location>
</feature>